<evidence type="ECO:0000256" key="1">
    <source>
        <dbReference type="ARBA" id="ARBA00010062"/>
    </source>
</evidence>
<dbReference type="PANTHER" id="PTHR30483:SF6">
    <property type="entry name" value="PERIPLASMIC BINDING PROTEIN OF ABC TRANSPORTER FOR NATURAL AMINO ACIDS"/>
    <property type="match status" value="1"/>
</dbReference>
<dbReference type="Gene3D" id="3.40.50.2300">
    <property type="match status" value="2"/>
</dbReference>
<dbReference type="PANTHER" id="PTHR30483">
    <property type="entry name" value="LEUCINE-SPECIFIC-BINDING PROTEIN"/>
    <property type="match status" value="1"/>
</dbReference>
<gene>
    <name evidence="5" type="ORF">GZA08_17790</name>
</gene>
<dbReference type="PROSITE" id="PS51318">
    <property type="entry name" value="TAT"/>
    <property type="match status" value="1"/>
</dbReference>
<keyword evidence="3" id="KW-0029">Amino-acid transport</keyword>
<dbReference type="SUPFAM" id="SSF53822">
    <property type="entry name" value="Periplasmic binding protein-like I"/>
    <property type="match status" value="1"/>
</dbReference>
<proteinExistence type="inferred from homology"/>
<evidence type="ECO:0000256" key="2">
    <source>
        <dbReference type="ARBA" id="ARBA00022729"/>
    </source>
</evidence>
<keyword evidence="3" id="KW-0813">Transport</keyword>
<name>A0A6B2K1G0_9RHOB</name>
<dbReference type="InterPro" id="IPR028082">
    <property type="entry name" value="Peripla_BP_I"/>
</dbReference>
<dbReference type="Proteomes" id="UP000474757">
    <property type="component" value="Unassembled WGS sequence"/>
</dbReference>
<dbReference type="RefSeq" id="WP_163896104.1">
    <property type="nucleotide sequence ID" value="NZ_JAAFYS010000004.1"/>
</dbReference>
<sequence>MSKLIQPRRGVTRRNFIKTSAAAGGTAAAGLYAPAVHAQERTVKIGYVTPQSGPLAGFAEADDFTIQQLQETFANGIEVNGTTYNIEVIVADSQSNPNRAAEVALDLIVDEEVDLMVVASTPDTTNPVSTQCEIEEQPCISTMAPWDAWYVGRQANPGDPSTWEQFDWTYHFFWGGADYYAVTLNMWSQLEHGDTVGALWPNDADGNAFADPNAGFPPVLEAAGYELVDPGRFPNGTDSFASQIATFQEADIDVITGLMIPPDFTTYWTQSIQQGYKPKICTMGRAILFPSAVEALGDTGHNLSCEVWWSTSHPFTSSLTGQSASELGAAFEEATGRPWTQPIGYIHALFEVALNVISRAADPKDRDAMVQAIAETNMETIIGPVAWNGTGVPEFAAKNVSTAPLVGGQWRLKEDGDGYEIVIVDNTTFPAIPTGGVMEPIT</sequence>
<comment type="caution">
    <text evidence="5">The sequence shown here is derived from an EMBL/GenBank/DDBJ whole genome shotgun (WGS) entry which is preliminary data.</text>
</comment>
<dbReference type="EMBL" id="JAAGAB010000004">
    <property type="protein sequence ID" value="NDV02819.1"/>
    <property type="molecule type" value="Genomic_DNA"/>
</dbReference>
<dbReference type="InterPro" id="IPR019546">
    <property type="entry name" value="TAT_signal_bac_arc"/>
</dbReference>
<dbReference type="InterPro" id="IPR006311">
    <property type="entry name" value="TAT_signal"/>
</dbReference>
<evidence type="ECO:0000259" key="4">
    <source>
        <dbReference type="Pfam" id="PF13458"/>
    </source>
</evidence>
<evidence type="ECO:0000313" key="6">
    <source>
        <dbReference type="Proteomes" id="UP000474757"/>
    </source>
</evidence>
<dbReference type="Pfam" id="PF13458">
    <property type="entry name" value="Peripla_BP_6"/>
    <property type="match status" value="1"/>
</dbReference>
<dbReference type="CDD" id="cd06337">
    <property type="entry name" value="PBP1_ABC_ligand_binding-like"/>
    <property type="match status" value="1"/>
</dbReference>
<keyword evidence="2" id="KW-0732">Signal</keyword>
<dbReference type="AlphaFoldDB" id="A0A6B2K1G0"/>
<dbReference type="InterPro" id="IPR028081">
    <property type="entry name" value="Leu-bd"/>
</dbReference>
<keyword evidence="6" id="KW-1185">Reference proteome</keyword>
<accession>A0A6B2K1G0</accession>
<organism evidence="5 6">
    <name type="scientific">Pseudoroseicyclus tamaricis</name>
    <dbReference type="NCBI Taxonomy" id="2705421"/>
    <lineage>
        <taxon>Bacteria</taxon>
        <taxon>Pseudomonadati</taxon>
        <taxon>Pseudomonadota</taxon>
        <taxon>Alphaproteobacteria</taxon>
        <taxon>Rhodobacterales</taxon>
        <taxon>Paracoccaceae</taxon>
        <taxon>Pseudoroseicyclus</taxon>
    </lineage>
</organism>
<dbReference type="NCBIfam" id="TIGR01409">
    <property type="entry name" value="TAT_signal_seq"/>
    <property type="match status" value="1"/>
</dbReference>
<evidence type="ECO:0000256" key="3">
    <source>
        <dbReference type="ARBA" id="ARBA00022970"/>
    </source>
</evidence>
<dbReference type="GO" id="GO:0006865">
    <property type="term" value="P:amino acid transport"/>
    <property type="evidence" value="ECO:0007669"/>
    <property type="project" value="UniProtKB-KW"/>
</dbReference>
<comment type="similarity">
    <text evidence="1">Belongs to the leucine-binding protein family.</text>
</comment>
<feature type="domain" description="Leucine-binding protein" evidence="4">
    <location>
        <begin position="42"/>
        <end position="388"/>
    </location>
</feature>
<evidence type="ECO:0000313" key="5">
    <source>
        <dbReference type="EMBL" id="NDV02819.1"/>
    </source>
</evidence>
<protein>
    <submittedName>
        <fullName evidence="5">ABC transporter substrate-binding protein</fullName>
    </submittedName>
</protein>
<dbReference type="InterPro" id="IPR051010">
    <property type="entry name" value="BCAA_transport"/>
</dbReference>
<reference evidence="5 6" key="1">
    <citation type="submission" date="2020-02" db="EMBL/GenBank/DDBJ databases">
        <title>Pseudoroseicyclus tamarix, sp. nov., isolated from offshore sediment of a Tamarix chinensis forest.</title>
        <authorList>
            <person name="Gai Y."/>
        </authorList>
    </citation>
    <scope>NUCLEOTIDE SEQUENCE [LARGE SCALE GENOMIC DNA]</scope>
    <source>
        <strain evidence="5 6">CLL3-39</strain>
    </source>
</reference>